<reference evidence="2 3" key="1">
    <citation type="submission" date="2024-01" db="EMBL/GenBank/DDBJ databases">
        <title>The genomes of 5 underutilized Papilionoideae crops provide insights into root nodulation and disease resistance.</title>
        <authorList>
            <person name="Yuan L."/>
        </authorList>
    </citation>
    <scope>NUCLEOTIDE SEQUENCE [LARGE SCALE GENOMIC DNA]</scope>
    <source>
        <strain evidence="2">LY-2023</strain>
        <tissue evidence="2">Leaf</tissue>
    </source>
</reference>
<dbReference type="Proteomes" id="UP001359559">
    <property type="component" value="Unassembled WGS sequence"/>
</dbReference>
<organism evidence="2 3">
    <name type="scientific">Clitoria ternatea</name>
    <name type="common">Butterfly pea</name>
    <dbReference type="NCBI Taxonomy" id="43366"/>
    <lineage>
        <taxon>Eukaryota</taxon>
        <taxon>Viridiplantae</taxon>
        <taxon>Streptophyta</taxon>
        <taxon>Embryophyta</taxon>
        <taxon>Tracheophyta</taxon>
        <taxon>Spermatophyta</taxon>
        <taxon>Magnoliopsida</taxon>
        <taxon>eudicotyledons</taxon>
        <taxon>Gunneridae</taxon>
        <taxon>Pentapetalae</taxon>
        <taxon>rosids</taxon>
        <taxon>fabids</taxon>
        <taxon>Fabales</taxon>
        <taxon>Fabaceae</taxon>
        <taxon>Papilionoideae</taxon>
        <taxon>50 kb inversion clade</taxon>
        <taxon>NPAAA clade</taxon>
        <taxon>indigoferoid/millettioid clade</taxon>
        <taxon>Phaseoleae</taxon>
        <taxon>Clitoria</taxon>
    </lineage>
</organism>
<keyword evidence="1" id="KW-0472">Membrane</keyword>
<dbReference type="EMBL" id="JAYKXN010000004">
    <property type="protein sequence ID" value="KAK7293720.1"/>
    <property type="molecule type" value="Genomic_DNA"/>
</dbReference>
<comment type="caution">
    <text evidence="2">The sequence shown here is derived from an EMBL/GenBank/DDBJ whole genome shotgun (WGS) entry which is preliminary data.</text>
</comment>
<evidence type="ECO:0000313" key="3">
    <source>
        <dbReference type="Proteomes" id="UP001359559"/>
    </source>
</evidence>
<keyword evidence="1" id="KW-0812">Transmembrane</keyword>
<evidence type="ECO:0000313" key="2">
    <source>
        <dbReference type="EMBL" id="KAK7293720.1"/>
    </source>
</evidence>
<dbReference type="AlphaFoldDB" id="A0AAN9PCD5"/>
<proteinExistence type="predicted"/>
<feature type="transmembrane region" description="Helical" evidence="1">
    <location>
        <begin position="56"/>
        <end position="75"/>
    </location>
</feature>
<keyword evidence="1" id="KW-1133">Transmembrane helix</keyword>
<keyword evidence="3" id="KW-1185">Reference proteome</keyword>
<accession>A0AAN9PCD5</accession>
<protein>
    <submittedName>
        <fullName evidence="2">Uncharacterized protein</fullName>
    </submittedName>
</protein>
<gene>
    <name evidence="2" type="ORF">RJT34_16593</name>
</gene>
<name>A0AAN9PCD5_CLITE</name>
<sequence length="84" mass="9603">MAESSTEPHLQLAITKTIEVYELLKNAIAPHLSRAQEFVDPYQVCGHYQDLDPHQILVLASLFHVLLQAWLVLIVDQPILEYHS</sequence>
<evidence type="ECO:0000256" key="1">
    <source>
        <dbReference type="SAM" id="Phobius"/>
    </source>
</evidence>